<accession>A0AA39GPR1</accession>
<keyword evidence="2 6" id="KW-0812">Transmembrane</keyword>
<evidence type="ECO:0000256" key="3">
    <source>
        <dbReference type="ARBA" id="ARBA00022989"/>
    </source>
</evidence>
<dbReference type="EMBL" id="JAPDFR010000001">
    <property type="protein sequence ID" value="KAK0390884.1"/>
    <property type="molecule type" value="Genomic_DNA"/>
</dbReference>
<protein>
    <submittedName>
        <fullName evidence="7">Uncharacterized protein</fullName>
    </submittedName>
</protein>
<dbReference type="GO" id="GO:0044183">
    <property type="term" value="F:protein folding chaperone"/>
    <property type="evidence" value="ECO:0007669"/>
    <property type="project" value="InterPro"/>
</dbReference>
<evidence type="ECO:0000256" key="5">
    <source>
        <dbReference type="SAM" id="MobiDB-lite"/>
    </source>
</evidence>
<comment type="subcellular location">
    <subcellularLocation>
        <location evidence="1">Membrane</location>
    </subcellularLocation>
</comment>
<dbReference type="Pfam" id="PF03669">
    <property type="entry name" value="ASTER"/>
    <property type="match status" value="1"/>
</dbReference>
<evidence type="ECO:0000313" key="8">
    <source>
        <dbReference type="Proteomes" id="UP001175261"/>
    </source>
</evidence>
<feature type="transmembrane region" description="Helical" evidence="6">
    <location>
        <begin position="75"/>
        <end position="96"/>
    </location>
</feature>
<evidence type="ECO:0000256" key="1">
    <source>
        <dbReference type="ARBA" id="ARBA00004370"/>
    </source>
</evidence>
<organism evidence="7 8">
    <name type="scientific">Sarocladium strictum</name>
    <name type="common">Black bundle disease fungus</name>
    <name type="synonym">Acremonium strictum</name>
    <dbReference type="NCBI Taxonomy" id="5046"/>
    <lineage>
        <taxon>Eukaryota</taxon>
        <taxon>Fungi</taxon>
        <taxon>Dikarya</taxon>
        <taxon>Ascomycota</taxon>
        <taxon>Pezizomycotina</taxon>
        <taxon>Sordariomycetes</taxon>
        <taxon>Hypocreomycetidae</taxon>
        <taxon>Hypocreales</taxon>
        <taxon>Sarocladiaceae</taxon>
        <taxon>Sarocladium</taxon>
    </lineage>
</organism>
<feature type="compositionally biased region" description="Basic and acidic residues" evidence="5">
    <location>
        <begin position="1"/>
        <end position="12"/>
    </location>
</feature>
<dbReference type="PANTHER" id="PTHR28038">
    <property type="entry name" value="ADL329WP"/>
    <property type="match status" value="1"/>
</dbReference>
<keyword evidence="8" id="KW-1185">Reference proteome</keyword>
<name>A0AA39GPR1_SARSR</name>
<dbReference type="Proteomes" id="UP001175261">
    <property type="component" value="Unassembled WGS sequence"/>
</dbReference>
<evidence type="ECO:0000256" key="4">
    <source>
        <dbReference type="ARBA" id="ARBA00023136"/>
    </source>
</evidence>
<evidence type="ECO:0000256" key="2">
    <source>
        <dbReference type="ARBA" id="ARBA00022692"/>
    </source>
</evidence>
<evidence type="ECO:0000313" key="7">
    <source>
        <dbReference type="EMBL" id="KAK0390884.1"/>
    </source>
</evidence>
<dbReference type="GO" id="GO:0045048">
    <property type="term" value="P:protein insertion into ER membrane"/>
    <property type="evidence" value="ECO:0007669"/>
    <property type="project" value="InterPro"/>
</dbReference>
<gene>
    <name evidence="7" type="ORF">NLU13_0387</name>
</gene>
<keyword evidence="3 6" id="KW-1133">Transmembrane helix</keyword>
<proteinExistence type="predicted"/>
<dbReference type="InterPro" id="IPR005351">
    <property type="entry name" value="ASTER"/>
</dbReference>
<comment type="caution">
    <text evidence="7">The sequence shown here is derived from an EMBL/GenBank/DDBJ whole genome shotgun (WGS) entry which is preliminary data.</text>
</comment>
<dbReference type="PANTHER" id="PTHR28038:SF1">
    <property type="entry name" value="ADL329WP"/>
    <property type="match status" value="1"/>
</dbReference>
<dbReference type="GO" id="GO:0005789">
    <property type="term" value="C:endoplasmic reticulum membrane"/>
    <property type="evidence" value="ECO:0007669"/>
    <property type="project" value="InterPro"/>
</dbReference>
<dbReference type="AlphaFoldDB" id="A0AA39GPR1"/>
<feature type="region of interest" description="Disordered" evidence="5">
    <location>
        <begin position="1"/>
        <end position="31"/>
    </location>
</feature>
<sequence>MAPQQKDMRRPDLVVPYMEPPAKEGEGDMGSTISTTLPMAAMFMRNKFVGWAALVFSVQSWLGESEDSKKKSATSGLFSVGMSALALAVNYIPLFVPPTGKAQAA</sequence>
<evidence type="ECO:0000256" key="6">
    <source>
        <dbReference type="SAM" id="Phobius"/>
    </source>
</evidence>
<reference evidence="7" key="1">
    <citation type="submission" date="2022-10" db="EMBL/GenBank/DDBJ databases">
        <title>Determination and structural analysis of whole genome sequence of Sarocladium strictum F4-1.</title>
        <authorList>
            <person name="Hu L."/>
            <person name="Jiang Y."/>
        </authorList>
    </citation>
    <scope>NUCLEOTIDE SEQUENCE</scope>
    <source>
        <strain evidence="7">F4-1</strain>
    </source>
</reference>
<keyword evidence="4 6" id="KW-0472">Membrane</keyword>